<dbReference type="Proteomes" id="UP000030762">
    <property type="component" value="Unassembled WGS sequence"/>
</dbReference>
<comment type="similarity">
    <text evidence="1">Belongs to the TMEM53 family.</text>
</comment>
<keyword evidence="3" id="KW-1133">Transmembrane helix</keyword>
<dbReference type="eggNOG" id="KOG2521">
    <property type="taxonomic scope" value="Eukaryota"/>
</dbReference>
<dbReference type="OMA" id="LHVHIMS"/>
<gene>
    <name evidence="7" type="ORF">SDRG_15362</name>
</gene>
<organism evidence="7 8">
    <name type="scientific">Saprolegnia diclina (strain VS20)</name>
    <dbReference type="NCBI Taxonomy" id="1156394"/>
    <lineage>
        <taxon>Eukaryota</taxon>
        <taxon>Sar</taxon>
        <taxon>Stramenopiles</taxon>
        <taxon>Oomycota</taxon>
        <taxon>Saprolegniomycetes</taxon>
        <taxon>Saprolegniales</taxon>
        <taxon>Saprolegniaceae</taxon>
        <taxon>Saprolegnia</taxon>
    </lineage>
</organism>
<evidence type="ECO:0000256" key="2">
    <source>
        <dbReference type="ARBA" id="ARBA00022692"/>
    </source>
</evidence>
<evidence type="ECO:0000313" key="7">
    <source>
        <dbReference type="EMBL" id="EQC26852.1"/>
    </source>
</evidence>
<evidence type="ECO:0000256" key="1">
    <source>
        <dbReference type="ARBA" id="ARBA00007387"/>
    </source>
</evidence>
<comment type="subcellular location">
    <subcellularLocation>
        <location evidence="6">Nucleus outer membrane</location>
        <topology evidence="6">Single-pass membrane protein</topology>
    </subcellularLocation>
</comment>
<evidence type="ECO:0000256" key="3">
    <source>
        <dbReference type="ARBA" id="ARBA00022989"/>
    </source>
</evidence>
<dbReference type="OrthoDB" id="77878at2759"/>
<evidence type="ECO:0000256" key="5">
    <source>
        <dbReference type="ARBA" id="ARBA00023242"/>
    </source>
</evidence>
<keyword evidence="4" id="KW-0472">Membrane</keyword>
<dbReference type="GeneID" id="19956089"/>
<dbReference type="PANTHER" id="PTHR12265">
    <property type="entry name" value="TRANSMEMBRANE PROTEIN 53"/>
    <property type="match status" value="1"/>
</dbReference>
<keyword evidence="2" id="KW-0812">Transmembrane</keyword>
<keyword evidence="8" id="KW-1185">Reference proteome</keyword>
<dbReference type="AlphaFoldDB" id="T0RBC5"/>
<reference evidence="7 8" key="1">
    <citation type="submission" date="2012-04" db="EMBL/GenBank/DDBJ databases">
        <title>The Genome Sequence of Saprolegnia declina VS20.</title>
        <authorList>
            <consortium name="The Broad Institute Genome Sequencing Platform"/>
            <person name="Russ C."/>
            <person name="Nusbaum C."/>
            <person name="Tyler B."/>
            <person name="van West P."/>
            <person name="Dieguez-Uribeondo J."/>
            <person name="de Bruijn I."/>
            <person name="Tripathy S."/>
            <person name="Jiang R."/>
            <person name="Young S.K."/>
            <person name="Zeng Q."/>
            <person name="Gargeya S."/>
            <person name="Fitzgerald M."/>
            <person name="Haas B."/>
            <person name="Abouelleil A."/>
            <person name="Alvarado L."/>
            <person name="Arachchi H.M."/>
            <person name="Berlin A."/>
            <person name="Chapman S.B."/>
            <person name="Goldberg J."/>
            <person name="Griggs A."/>
            <person name="Gujja S."/>
            <person name="Hansen M."/>
            <person name="Howarth C."/>
            <person name="Imamovic A."/>
            <person name="Larimer J."/>
            <person name="McCowen C."/>
            <person name="Montmayeur A."/>
            <person name="Murphy C."/>
            <person name="Neiman D."/>
            <person name="Pearson M."/>
            <person name="Priest M."/>
            <person name="Roberts A."/>
            <person name="Saif S."/>
            <person name="Shea T."/>
            <person name="Sisk P."/>
            <person name="Sykes S."/>
            <person name="Wortman J."/>
            <person name="Nusbaum C."/>
            <person name="Birren B."/>
        </authorList>
    </citation>
    <scope>NUCLEOTIDE SEQUENCE [LARGE SCALE GENOMIC DNA]</scope>
    <source>
        <strain evidence="7 8">VS20</strain>
    </source>
</reference>
<dbReference type="EMBL" id="JH767220">
    <property type="protein sequence ID" value="EQC26852.1"/>
    <property type="molecule type" value="Genomic_DNA"/>
</dbReference>
<dbReference type="GO" id="GO:0005640">
    <property type="term" value="C:nuclear outer membrane"/>
    <property type="evidence" value="ECO:0007669"/>
    <property type="project" value="UniProtKB-SubCell"/>
</dbReference>
<dbReference type="InterPro" id="IPR029058">
    <property type="entry name" value="AB_hydrolase_fold"/>
</dbReference>
<evidence type="ECO:0000256" key="4">
    <source>
        <dbReference type="ARBA" id="ARBA00023136"/>
    </source>
</evidence>
<evidence type="ECO:0000313" key="8">
    <source>
        <dbReference type="Proteomes" id="UP000030762"/>
    </source>
</evidence>
<proteinExistence type="inferred from homology"/>
<keyword evidence="5" id="KW-0539">Nucleus</keyword>
<dbReference type="InParanoid" id="T0RBC5"/>
<evidence type="ECO:0008006" key="9">
    <source>
        <dbReference type="Google" id="ProtNLM"/>
    </source>
</evidence>
<name>T0RBC5_SAPDV</name>
<dbReference type="Pfam" id="PF05705">
    <property type="entry name" value="DUF829"/>
    <property type="match status" value="1"/>
</dbReference>
<sequence>MAQARSTDAIGDKNDVLVLVCSWMNSAPRHAAKYAALYNDIGFRHTTIVPSSGLDFFLPASSVHAETAARLCDPTKTLRLHVHIMSNGGARSWYCLETHLQRLHQPYIVTSFVFDSAPTLVRGGFTDPTVFVQHIRNPLARGALYGVMKVVLWSLNALLFVLHRDHVLALNFESQIANTGAIPKLFLYSRADKLIPLADFQDAMQAAKDTGATVHGVDFMTSPHVGHYQAHPEAYRAALASFL</sequence>
<dbReference type="VEuPathDB" id="FungiDB:SDRG_15362"/>
<protein>
    <recommendedName>
        <fullName evidence="9">Transmembrane protein 53</fullName>
    </recommendedName>
</protein>
<dbReference type="RefSeq" id="XP_008619754.1">
    <property type="nucleotide sequence ID" value="XM_008621532.1"/>
</dbReference>
<dbReference type="SUPFAM" id="SSF53474">
    <property type="entry name" value="alpha/beta-Hydrolases"/>
    <property type="match status" value="1"/>
</dbReference>
<accession>T0RBC5</accession>
<dbReference type="PANTHER" id="PTHR12265:SF30">
    <property type="entry name" value="TRANSMEMBRANE PROTEIN 53"/>
    <property type="match status" value="1"/>
</dbReference>
<evidence type="ECO:0000256" key="6">
    <source>
        <dbReference type="ARBA" id="ARBA00034303"/>
    </source>
</evidence>
<dbReference type="InterPro" id="IPR008547">
    <property type="entry name" value="DUF829_TMEM53"/>
</dbReference>